<reference evidence="1" key="2">
    <citation type="journal article" date="2015" name="Fish Shellfish Immunol.">
        <title>Early steps in the European eel (Anguilla anguilla)-Vibrio vulnificus interaction in the gills: Role of the RtxA13 toxin.</title>
        <authorList>
            <person name="Callol A."/>
            <person name="Pajuelo D."/>
            <person name="Ebbesson L."/>
            <person name="Teles M."/>
            <person name="MacKenzie S."/>
            <person name="Amaro C."/>
        </authorList>
    </citation>
    <scope>NUCLEOTIDE SEQUENCE</scope>
</reference>
<dbReference type="EMBL" id="GBXM01069718">
    <property type="protein sequence ID" value="JAH38859.1"/>
    <property type="molecule type" value="Transcribed_RNA"/>
</dbReference>
<name>A0A0E9SBV3_ANGAN</name>
<accession>A0A0E9SBV3</accession>
<protein>
    <submittedName>
        <fullName evidence="1">Uncharacterized protein</fullName>
    </submittedName>
</protein>
<proteinExistence type="predicted"/>
<dbReference type="AlphaFoldDB" id="A0A0E9SBV3"/>
<evidence type="ECO:0000313" key="1">
    <source>
        <dbReference type="EMBL" id="JAH38859.1"/>
    </source>
</evidence>
<organism evidence="1">
    <name type="scientific">Anguilla anguilla</name>
    <name type="common">European freshwater eel</name>
    <name type="synonym">Muraena anguilla</name>
    <dbReference type="NCBI Taxonomy" id="7936"/>
    <lineage>
        <taxon>Eukaryota</taxon>
        <taxon>Metazoa</taxon>
        <taxon>Chordata</taxon>
        <taxon>Craniata</taxon>
        <taxon>Vertebrata</taxon>
        <taxon>Euteleostomi</taxon>
        <taxon>Actinopterygii</taxon>
        <taxon>Neopterygii</taxon>
        <taxon>Teleostei</taxon>
        <taxon>Anguilliformes</taxon>
        <taxon>Anguillidae</taxon>
        <taxon>Anguilla</taxon>
    </lineage>
</organism>
<reference evidence="1" key="1">
    <citation type="submission" date="2014-11" db="EMBL/GenBank/DDBJ databases">
        <authorList>
            <person name="Amaro Gonzalez C."/>
        </authorList>
    </citation>
    <scope>NUCLEOTIDE SEQUENCE</scope>
</reference>
<sequence length="47" mass="5009">MAMTAHPLALCLGTFCTVYEVRNAVFGGVATLQPTGQAFPSQKMLHV</sequence>